<protein>
    <recommendedName>
        <fullName evidence="4">F-box domain-containing protein</fullName>
    </recommendedName>
</protein>
<evidence type="ECO:0000313" key="3">
    <source>
        <dbReference type="Proteomes" id="UP001152646"/>
    </source>
</evidence>
<evidence type="ECO:0000313" key="2">
    <source>
        <dbReference type="EMBL" id="CAG8260325.1"/>
    </source>
</evidence>
<dbReference type="SUPFAM" id="SSF52047">
    <property type="entry name" value="RNI-like"/>
    <property type="match status" value="1"/>
</dbReference>
<dbReference type="Gene3D" id="3.80.10.10">
    <property type="entry name" value="Ribonuclease Inhibitor"/>
    <property type="match status" value="1"/>
</dbReference>
<evidence type="ECO:0008006" key="4">
    <source>
        <dbReference type="Google" id="ProtNLM"/>
    </source>
</evidence>
<comment type="caution">
    <text evidence="2">The sequence shown here is derived from an EMBL/GenBank/DDBJ whole genome shotgun (WGS) entry which is preliminary data.</text>
</comment>
<feature type="region of interest" description="Disordered" evidence="1">
    <location>
        <begin position="1"/>
        <end position="25"/>
    </location>
</feature>
<dbReference type="OrthoDB" id="3945550at2759"/>
<proteinExistence type="predicted"/>
<sequence length="569" mass="65989">MVRHSKRPKRACRQKQAPQHAAKTSQSSLRPSTWYAWYLVCESFYPGDKDELSILCLVSKAMKQLASPFLHRSIRFFLRLRPWWERESDPDNPRHIVRRLQDISHNSSRVFVQEITFGNAEDCVLVLDGIEDDCLSTLIELLPNLRRLPFDFDHSYIKAIEKHPNKPEIHLLKQDGVISRSRKIPAVTVLSVDNATEVRRCKEWPPQDNFLNFVTSFPNLKSCTWKIATSVCKSLESEYGLDTSRCPKWSRLDGLDLPDYFPRIASLCLDKYYLGSQISPCLQDQFKWSSLLSLELGPNGDFAHANLQLLTGRMVNLRHLKIRQYGWDSSQETWPVLENFLMSFDTLTDLEIFGYFFAIRAITRHTGLVNLRFQTPKSWCDESSCGPRWEQDLSSLDASCPQLKYLELNTVRNKETRCAWLPAALLDNIACNFANLVVLSLDSTFDTYDSKPDWKDHWKFEPYSTYMEAKKTGSRFYEKRYRAFNQNSQFPKATGQSERLQTLMLTAVRYECNNRITIESTKMTVDILPPKTVGKAPVFYYTEDKGKARLRGGPPRPRLYDEVMSLFVD</sequence>
<dbReference type="AlphaFoldDB" id="A0A9W4I9C8"/>
<dbReference type="InterPro" id="IPR032675">
    <property type="entry name" value="LRR_dom_sf"/>
</dbReference>
<name>A0A9W4I9C8_9EURO</name>
<dbReference type="Proteomes" id="UP001152646">
    <property type="component" value="Unassembled WGS sequence"/>
</dbReference>
<dbReference type="EMBL" id="CAJVPA010000044">
    <property type="protein sequence ID" value="CAG8260325.1"/>
    <property type="molecule type" value="Genomic_DNA"/>
</dbReference>
<accession>A0A9W4I9C8</accession>
<organism evidence="2 3">
    <name type="scientific">Penicillium salamii</name>
    <dbReference type="NCBI Taxonomy" id="1612424"/>
    <lineage>
        <taxon>Eukaryota</taxon>
        <taxon>Fungi</taxon>
        <taxon>Dikarya</taxon>
        <taxon>Ascomycota</taxon>
        <taxon>Pezizomycotina</taxon>
        <taxon>Eurotiomycetes</taxon>
        <taxon>Eurotiomycetidae</taxon>
        <taxon>Eurotiales</taxon>
        <taxon>Aspergillaceae</taxon>
        <taxon>Penicillium</taxon>
    </lineage>
</organism>
<evidence type="ECO:0000256" key="1">
    <source>
        <dbReference type="SAM" id="MobiDB-lite"/>
    </source>
</evidence>
<feature type="compositionally biased region" description="Basic residues" evidence="1">
    <location>
        <begin position="1"/>
        <end position="13"/>
    </location>
</feature>
<reference evidence="2" key="1">
    <citation type="submission" date="2021-07" db="EMBL/GenBank/DDBJ databases">
        <authorList>
            <person name="Branca A.L. A."/>
        </authorList>
    </citation>
    <scope>NUCLEOTIDE SEQUENCE</scope>
</reference>
<gene>
    <name evidence="2" type="ORF">PSALAMII_LOCUS987</name>
</gene>